<evidence type="ECO:0000313" key="8">
    <source>
        <dbReference type="EMBL" id="KDR13952.1"/>
    </source>
</evidence>
<dbReference type="eggNOG" id="KOG2210">
    <property type="taxonomic scope" value="Eukaryota"/>
</dbReference>
<dbReference type="OMA" id="GQHHNRT"/>
<dbReference type="InterPro" id="IPR000648">
    <property type="entry name" value="Oxysterol-bd"/>
</dbReference>
<evidence type="ECO:0000256" key="3">
    <source>
        <dbReference type="ARBA" id="ARBA00023121"/>
    </source>
</evidence>
<dbReference type="Gene3D" id="2.40.160.120">
    <property type="match status" value="1"/>
</dbReference>
<evidence type="ECO:0000313" key="9">
    <source>
        <dbReference type="Proteomes" id="UP000027135"/>
    </source>
</evidence>
<protein>
    <recommendedName>
        <fullName evidence="5">Oxysterol-binding protein</fullName>
    </recommendedName>
</protein>
<evidence type="ECO:0000256" key="6">
    <source>
        <dbReference type="SAM" id="MobiDB-lite"/>
    </source>
</evidence>
<gene>
    <name evidence="8" type="ORF">L798_11910</name>
</gene>
<dbReference type="Gene3D" id="1.10.287.2720">
    <property type="match status" value="1"/>
</dbReference>
<dbReference type="CDD" id="cd13291">
    <property type="entry name" value="PH_ORP10_ORP11"/>
    <property type="match status" value="1"/>
</dbReference>
<dbReference type="Proteomes" id="UP000027135">
    <property type="component" value="Unassembled WGS sequence"/>
</dbReference>
<evidence type="ECO:0000256" key="2">
    <source>
        <dbReference type="ARBA" id="ARBA00023055"/>
    </source>
</evidence>
<dbReference type="Gene3D" id="3.30.70.3490">
    <property type="match status" value="1"/>
</dbReference>
<feature type="compositionally biased region" description="Polar residues" evidence="6">
    <location>
        <begin position="291"/>
        <end position="301"/>
    </location>
</feature>
<accession>A0A067R426</accession>
<feature type="region of interest" description="Disordered" evidence="6">
    <location>
        <begin position="460"/>
        <end position="487"/>
    </location>
</feature>
<proteinExistence type="inferred from homology"/>
<evidence type="ECO:0000259" key="7">
    <source>
        <dbReference type="PROSITE" id="PS50003"/>
    </source>
</evidence>
<dbReference type="Pfam" id="PF01237">
    <property type="entry name" value="Oxysterol_BP"/>
    <property type="match status" value="2"/>
</dbReference>
<dbReference type="EMBL" id="KK852908">
    <property type="protein sequence ID" value="KDR13952.1"/>
    <property type="molecule type" value="Genomic_DNA"/>
</dbReference>
<dbReference type="PANTHER" id="PTHR10972:SF141">
    <property type="entry name" value="OXYSTEROL-BINDING PROTEIN"/>
    <property type="match status" value="1"/>
</dbReference>
<dbReference type="SUPFAM" id="SSF144000">
    <property type="entry name" value="Oxysterol-binding protein-like"/>
    <property type="match status" value="1"/>
</dbReference>
<feature type="region of interest" description="Disordered" evidence="6">
    <location>
        <begin position="285"/>
        <end position="308"/>
    </location>
</feature>
<keyword evidence="1 5" id="KW-0813">Transport</keyword>
<keyword evidence="2 5" id="KW-0445">Lipid transport</keyword>
<dbReference type="GO" id="GO:0016020">
    <property type="term" value="C:membrane"/>
    <property type="evidence" value="ECO:0007669"/>
    <property type="project" value="TreeGrafter"/>
</dbReference>
<dbReference type="GO" id="GO:0032934">
    <property type="term" value="F:sterol binding"/>
    <property type="evidence" value="ECO:0007669"/>
    <property type="project" value="TreeGrafter"/>
</dbReference>
<comment type="similarity">
    <text evidence="4">Belongs to the OSBP family.</text>
</comment>
<dbReference type="InterPro" id="IPR018494">
    <property type="entry name" value="Oxysterol-bd_CS"/>
</dbReference>
<dbReference type="AlphaFoldDB" id="A0A067R426"/>
<dbReference type="InParanoid" id="A0A067R426"/>
<dbReference type="SMART" id="SM00233">
    <property type="entry name" value="PH"/>
    <property type="match status" value="1"/>
</dbReference>
<dbReference type="InterPro" id="IPR037239">
    <property type="entry name" value="OSBP_sf"/>
</dbReference>
<dbReference type="PANTHER" id="PTHR10972">
    <property type="entry name" value="OXYSTEROL-BINDING PROTEIN-RELATED"/>
    <property type="match status" value="1"/>
</dbReference>
<organism evidence="8 9">
    <name type="scientific">Zootermopsis nevadensis</name>
    <name type="common">Dampwood termite</name>
    <dbReference type="NCBI Taxonomy" id="136037"/>
    <lineage>
        <taxon>Eukaryota</taxon>
        <taxon>Metazoa</taxon>
        <taxon>Ecdysozoa</taxon>
        <taxon>Arthropoda</taxon>
        <taxon>Hexapoda</taxon>
        <taxon>Insecta</taxon>
        <taxon>Pterygota</taxon>
        <taxon>Neoptera</taxon>
        <taxon>Polyneoptera</taxon>
        <taxon>Dictyoptera</taxon>
        <taxon>Blattodea</taxon>
        <taxon>Blattoidea</taxon>
        <taxon>Termitoidae</taxon>
        <taxon>Termopsidae</taxon>
        <taxon>Zootermopsis</taxon>
    </lineage>
</organism>
<feature type="region of interest" description="Disordered" evidence="6">
    <location>
        <begin position="123"/>
        <end position="148"/>
    </location>
</feature>
<evidence type="ECO:0000256" key="1">
    <source>
        <dbReference type="ARBA" id="ARBA00022448"/>
    </source>
</evidence>
<dbReference type="Pfam" id="PF00169">
    <property type="entry name" value="PH"/>
    <property type="match status" value="1"/>
</dbReference>
<dbReference type="FunFam" id="1.10.287.2720:FF:000001">
    <property type="entry name" value="Oxysterol-binding OBPalpha"/>
    <property type="match status" value="1"/>
</dbReference>
<evidence type="ECO:0000256" key="4">
    <source>
        <dbReference type="RuleBase" id="RU003844"/>
    </source>
</evidence>
<feature type="domain" description="PH" evidence="7">
    <location>
        <begin position="15"/>
        <end position="112"/>
    </location>
</feature>
<evidence type="ECO:0000256" key="5">
    <source>
        <dbReference type="RuleBase" id="RU003845"/>
    </source>
</evidence>
<keyword evidence="3" id="KW-0446">Lipid-binding</keyword>
<dbReference type="GO" id="GO:0005829">
    <property type="term" value="C:cytosol"/>
    <property type="evidence" value="ECO:0007669"/>
    <property type="project" value="TreeGrafter"/>
</dbReference>
<dbReference type="InterPro" id="IPR001849">
    <property type="entry name" value="PH_domain"/>
</dbReference>
<sequence length="777" mass="86675">MPLSNRLEMSSEKLCQQFEGQLCKYTNVMKGWQFRWFLLDPETGVLDYFLNESERKQRPRGSVHLAAAVISPSDEDSNTFTVNSATGDMFKLRAADARARHEWISRIRSVAEMHTMAIAQSNPPLPPREHLVTPHSSSSLTGPGPQQGTRVHCTLAVLDAFSSARDHIHRADQSSYSLSRAIEDLPGSGPCVRNIDEEMLLLKATAQATVYCLSQCLSILQQQQIVSAHKIMLAPPSFRSTPSVPSSGGGGVFPRKTSSMHPIQYDAYDTKKSFQRKFSTVWPETSPIPFPTSNENPASISSRDELTDEEDVPESSLVPFEEHKSVILHLLSQLKLGMDLTRVVLPTFILEKRSLLEMFADCMGHPQLFVCIPDELTPFGRMMALLEWYLTSFHMGRKDSAAKKPYNPIIGETFHCSWRVLNINPASKTHTSLRAKFSHETINLSPQLGKSVAESIATDKDVDPESDSPASGQSPKLPEDSETGRSPFDITEHVKLSDTHAVTYVKAAKSNNAGLVSAETVKDLGEDKEVMSVTASEIIEVTYTAEQVSHHPPVTAFYVECPAKKMCLNASIWTKSNFSGMSVGVNMIGELNLHLGSHGERYDFTLPSAYARSIISVPWVELGGKATISCPATGYSAAIIFHTKPFYGGKVHQVTAEVRDQTGALECKVQGEWNSHYEFIYSNGESKVVNVNELLSYKKRIQKISEQRGNESRKLWYNVTQALKMGDIDAATEYKRRLEEQQRLEQRVRRESGIQFPTAYFNKKGDHWVFSNLLCES</sequence>
<dbReference type="Gene3D" id="2.30.29.30">
    <property type="entry name" value="Pleckstrin-homology domain (PH domain)/Phosphotyrosine-binding domain (PTB)"/>
    <property type="match status" value="1"/>
</dbReference>
<dbReference type="OrthoDB" id="48057at2759"/>
<dbReference type="GO" id="GO:0006869">
    <property type="term" value="P:lipid transport"/>
    <property type="evidence" value="ECO:0007669"/>
    <property type="project" value="UniProtKB-KW"/>
</dbReference>
<dbReference type="InterPro" id="IPR011993">
    <property type="entry name" value="PH-like_dom_sf"/>
</dbReference>
<dbReference type="SUPFAM" id="SSF50729">
    <property type="entry name" value="PH domain-like"/>
    <property type="match status" value="1"/>
</dbReference>
<feature type="compositionally biased region" description="Polar residues" evidence="6">
    <location>
        <begin position="134"/>
        <end position="148"/>
    </location>
</feature>
<name>A0A067R426_ZOONE</name>
<dbReference type="PROSITE" id="PS50003">
    <property type="entry name" value="PH_DOMAIN"/>
    <property type="match status" value="1"/>
</dbReference>
<reference evidence="8 9" key="1">
    <citation type="journal article" date="2014" name="Nat. Commun.">
        <title>Molecular traces of alternative social organization in a termite genome.</title>
        <authorList>
            <person name="Terrapon N."/>
            <person name="Li C."/>
            <person name="Robertson H.M."/>
            <person name="Ji L."/>
            <person name="Meng X."/>
            <person name="Booth W."/>
            <person name="Chen Z."/>
            <person name="Childers C.P."/>
            <person name="Glastad K.M."/>
            <person name="Gokhale K."/>
            <person name="Gowin J."/>
            <person name="Gronenberg W."/>
            <person name="Hermansen R.A."/>
            <person name="Hu H."/>
            <person name="Hunt B.G."/>
            <person name="Huylmans A.K."/>
            <person name="Khalil S.M."/>
            <person name="Mitchell R.D."/>
            <person name="Munoz-Torres M.C."/>
            <person name="Mustard J.A."/>
            <person name="Pan H."/>
            <person name="Reese J.T."/>
            <person name="Scharf M.E."/>
            <person name="Sun F."/>
            <person name="Vogel H."/>
            <person name="Xiao J."/>
            <person name="Yang W."/>
            <person name="Yang Z."/>
            <person name="Yang Z."/>
            <person name="Zhou J."/>
            <person name="Zhu J."/>
            <person name="Brent C.S."/>
            <person name="Elsik C.G."/>
            <person name="Goodisman M.A."/>
            <person name="Liberles D.A."/>
            <person name="Roe R.M."/>
            <person name="Vargo E.L."/>
            <person name="Vilcinskas A."/>
            <person name="Wang J."/>
            <person name="Bornberg-Bauer E."/>
            <person name="Korb J."/>
            <person name="Zhang G."/>
            <person name="Liebig J."/>
        </authorList>
    </citation>
    <scope>NUCLEOTIDE SEQUENCE [LARGE SCALE GENOMIC DNA]</scope>
    <source>
        <tissue evidence="8">Whole organism</tissue>
    </source>
</reference>
<keyword evidence="9" id="KW-1185">Reference proteome</keyword>
<dbReference type="PROSITE" id="PS01013">
    <property type="entry name" value="OSBP"/>
    <property type="match status" value="1"/>
</dbReference>